<dbReference type="STRING" id="2656787.A0A370TFT2"/>
<keyword evidence="2" id="KW-1185">Reference proteome</keyword>
<evidence type="ECO:0000313" key="1">
    <source>
        <dbReference type="EMBL" id="RDL33759.1"/>
    </source>
</evidence>
<dbReference type="AlphaFoldDB" id="A0A370TFT2"/>
<name>A0A370TFT2_9HELO</name>
<dbReference type="SUPFAM" id="SSF55729">
    <property type="entry name" value="Acyl-CoA N-acyltransferases (Nat)"/>
    <property type="match status" value="1"/>
</dbReference>
<dbReference type="OrthoDB" id="41532at2759"/>
<comment type="caution">
    <text evidence="1">The sequence shown here is derived from an EMBL/GenBank/DDBJ whole genome shotgun (WGS) entry which is preliminary data.</text>
</comment>
<reference evidence="1 2" key="1">
    <citation type="journal article" date="2018" name="IMA Fungus">
        <title>IMA Genome-F 9: Draft genome sequence of Annulohypoxylon stygium, Aspergillus mulundensis, Berkeleyomyces basicola (syn. Thielaviopsis basicola), Ceratocystis smalleyi, two Cercospora beticola strains, Coleophoma cylindrospora, Fusarium fracticaudum, Phialophora cf. hyalina, and Morchella septimelata.</title>
        <authorList>
            <person name="Wingfield B.D."/>
            <person name="Bills G.F."/>
            <person name="Dong Y."/>
            <person name="Huang W."/>
            <person name="Nel W.J."/>
            <person name="Swalarsk-Parry B.S."/>
            <person name="Vaghefi N."/>
            <person name="Wilken P.M."/>
            <person name="An Z."/>
            <person name="de Beer Z.W."/>
            <person name="De Vos L."/>
            <person name="Chen L."/>
            <person name="Duong T.A."/>
            <person name="Gao Y."/>
            <person name="Hammerbacher A."/>
            <person name="Kikkert J.R."/>
            <person name="Li Y."/>
            <person name="Li H."/>
            <person name="Li K."/>
            <person name="Li Q."/>
            <person name="Liu X."/>
            <person name="Ma X."/>
            <person name="Naidoo K."/>
            <person name="Pethybridge S.J."/>
            <person name="Sun J."/>
            <person name="Steenkamp E.T."/>
            <person name="van der Nest M.A."/>
            <person name="van Wyk S."/>
            <person name="Wingfield M.J."/>
            <person name="Xiong C."/>
            <person name="Yue Q."/>
            <person name="Zhang X."/>
        </authorList>
    </citation>
    <scope>NUCLEOTIDE SEQUENCE [LARGE SCALE GENOMIC DNA]</scope>
    <source>
        <strain evidence="1 2">BP 5553</strain>
    </source>
</reference>
<dbReference type="Gene3D" id="3.40.630.30">
    <property type="match status" value="1"/>
</dbReference>
<dbReference type="RefSeq" id="XP_031867041.1">
    <property type="nucleotide sequence ID" value="XM_032016750.1"/>
</dbReference>
<accession>A0A370TFT2</accession>
<gene>
    <name evidence="1" type="ORF">BP5553_08127</name>
</gene>
<dbReference type="Proteomes" id="UP000254866">
    <property type="component" value="Unassembled WGS sequence"/>
</dbReference>
<dbReference type="InterPro" id="IPR016181">
    <property type="entry name" value="Acyl_CoA_acyltransferase"/>
</dbReference>
<evidence type="ECO:0000313" key="2">
    <source>
        <dbReference type="Proteomes" id="UP000254866"/>
    </source>
</evidence>
<sequence length="134" mass="14628">MSPPILFNPAQHAHLFPSLVLVHKTCITSAPYTIATFLPPLQEDLMASWWQDRIDEVSAGTRQIIMQMAPNQTTGAEELAGKMGFARAMMEKLEEVAKSAGRGLLMLDTEVGSPAEVAYPRLGYIDVSFVPPAV</sequence>
<dbReference type="GeneID" id="43600976"/>
<organism evidence="1 2">
    <name type="scientific">Venustampulla echinocandica</name>
    <dbReference type="NCBI Taxonomy" id="2656787"/>
    <lineage>
        <taxon>Eukaryota</taxon>
        <taxon>Fungi</taxon>
        <taxon>Dikarya</taxon>
        <taxon>Ascomycota</taxon>
        <taxon>Pezizomycotina</taxon>
        <taxon>Leotiomycetes</taxon>
        <taxon>Helotiales</taxon>
        <taxon>Pleuroascaceae</taxon>
        <taxon>Venustampulla</taxon>
    </lineage>
</organism>
<protein>
    <submittedName>
        <fullName evidence="1">Uncharacterized protein</fullName>
    </submittedName>
</protein>
<dbReference type="EMBL" id="NPIC01000008">
    <property type="protein sequence ID" value="RDL33759.1"/>
    <property type="molecule type" value="Genomic_DNA"/>
</dbReference>
<proteinExistence type="predicted"/>